<protein>
    <recommendedName>
        <fullName evidence="4">HNH endonuclease</fullName>
    </recommendedName>
</protein>
<feature type="compositionally biased region" description="Basic and acidic residues" evidence="1">
    <location>
        <begin position="1"/>
        <end position="14"/>
    </location>
</feature>
<evidence type="ECO:0008006" key="4">
    <source>
        <dbReference type="Google" id="ProtNLM"/>
    </source>
</evidence>
<feature type="compositionally biased region" description="Basic and acidic residues" evidence="1">
    <location>
        <begin position="94"/>
        <end position="106"/>
    </location>
</feature>
<feature type="region of interest" description="Disordered" evidence="1">
    <location>
        <begin position="80"/>
        <end position="113"/>
    </location>
</feature>
<dbReference type="CDD" id="cd00085">
    <property type="entry name" value="HNHc"/>
    <property type="match status" value="1"/>
</dbReference>
<proteinExistence type="predicted"/>
<gene>
    <name evidence="2" type="ORF">GCM10012289_77040</name>
</gene>
<reference evidence="2" key="1">
    <citation type="journal article" date="2014" name="Int. J. Syst. Evol. Microbiol.">
        <title>Complete genome sequence of Corynebacterium casei LMG S-19264T (=DSM 44701T), isolated from a smear-ripened cheese.</title>
        <authorList>
            <consortium name="US DOE Joint Genome Institute (JGI-PGF)"/>
            <person name="Walter F."/>
            <person name="Albersmeier A."/>
            <person name="Kalinowski J."/>
            <person name="Ruckert C."/>
        </authorList>
    </citation>
    <scope>NUCLEOTIDE SEQUENCE</scope>
    <source>
        <strain evidence="2">CGMCC 4.7368</strain>
    </source>
</reference>
<feature type="region of interest" description="Disordered" evidence="1">
    <location>
        <begin position="1"/>
        <end position="26"/>
    </location>
</feature>
<reference evidence="2" key="2">
    <citation type="submission" date="2020-09" db="EMBL/GenBank/DDBJ databases">
        <authorList>
            <person name="Sun Q."/>
            <person name="Zhou Y."/>
        </authorList>
    </citation>
    <scope>NUCLEOTIDE SEQUENCE</scope>
    <source>
        <strain evidence="2">CGMCC 4.7368</strain>
    </source>
</reference>
<dbReference type="Proteomes" id="UP000646523">
    <property type="component" value="Unassembled WGS sequence"/>
</dbReference>
<organism evidence="2 3">
    <name type="scientific">Nonomuraea cavernae</name>
    <dbReference type="NCBI Taxonomy" id="2045107"/>
    <lineage>
        <taxon>Bacteria</taxon>
        <taxon>Bacillati</taxon>
        <taxon>Actinomycetota</taxon>
        <taxon>Actinomycetes</taxon>
        <taxon>Streptosporangiales</taxon>
        <taxon>Streptosporangiaceae</taxon>
        <taxon>Nonomuraea</taxon>
    </lineage>
</organism>
<evidence type="ECO:0000313" key="2">
    <source>
        <dbReference type="EMBL" id="GGO83483.1"/>
    </source>
</evidence>
<keyword evidence="3" id="KW-1185">Reference proteome</keyword>
<dbReference type="AlphaFoldDB" id="A0A917ZIN1"/>
<dbReference type="EMBL" id="BMNH01000053">
    <property type="protein sequence ID" value="GGO83483.1"/>
    <property type="molecule type" value="Genomic_DNA"/>
</dbReference>
<evidence type="ECO:0000313" key="3">
    <source>
        <dbReference type="Proteomes" id="UP000646523"/>
    </source>
</evidence>
<accession>A0A917ZIN1</accession>
<sequence>MPRRPPDDPARLRIENGSWRTTPRPTDWGSRVAYVLQRDKVCQWPQGCDETEDLEVDHAEDADDHNVDHLRALCHRHHAYRTAQQAKARRPRMRRDPERHPGLRYDDDPEDAA</sequence>
<dbReference type="InterPro" id="IPR003615">
    <property type="entry name" value="HNH_nuc"/>
</dbReference>
<comment type="caution">
    <text evidence="2">The sequence shown here is derived from an EMBL/GenBank/DDBJ whole genome shotgun (WGS) entry which is preliminary data.</text>
</comment>
<evidence type="ECO:0000256" key="1">
    <source>
        <dbReference type="SAM" id="MobiDB-lite"/>
    </source>
</evidence>
<name>A0A917ZIN1_9ACTN</name>